<gene>
    <name evidence="9" type="ORF">ACFQ4R_07745</name>
</gene>
<comment type="caution">
    <text evidence="9">The sequence shown here is derived from an EMBL/GenBank/DDBJ whole genome shotgun (WGS) entry which is preliminary data.</text>
</comment>
<feature type="transmembrane region" description="Helical" evidence="7">
    <location>
        <begin position="62"/>
        <end position="79"/>
    </location>
</feature>
<dbReference type="NCBIfam" id="TIGR01726">
    <property type="entry name" value="HEQRo_perm_3TM"/>
    <property type="match status" value="1"/>
</dbReference>
<feature type="transmembrane region" description="Helical" evidence="7">
    <location>
        <begin position="85"/>
        <end position="108"/>
    </location>
</feature>
<keyword evidence="4 7" id="KW-0812">Transmembrane</keyword>
<comment type="similarity">
    <text evidence="7">Belongs to the binding-protein-dependent transport system permease family.</text>
</comment>
<keyword evidence="2 7" id="KW-0813">Transport</keyword>
<evidence type="ECO:0000256" key="6">
    <source>
        <dbReference type="ARBA" id="ARBA00023136"/>
    </source>
</evidence>
<dbReference type="CDD" id="cd06261">
    <property type="entry name" value="TM_PBP2"/>
    <property type="match status" value="1"/>
</dbReference>
<dbReference type="InterPro" id="IPR000515">
    <property type="entry name" value="MetI-like"/>
</dbReference>
<evidence type="ECO:0000256" key="7">
    <source>
        <dbReference type="RuleBase" id="RU363032"/>
    </source>
</evidence>
<dbReference type="SUPFAM" id="SSF161098">
    <property type="entry name" value="MetI-like"/>
    <property type="match status" value="1"/>
</dbReference>
<dbReference type="PANTHER" id="PTHR30614:SF7">
    <property type="entry name" value="GLUTAMINE ABC TRANSPORTER PERMEASE PROTEIN GLNM-RELATED"/>
    <property type="match status" value="1"/>
</dbReference>
<feature type="transmembrane region" description="Helical" evidence="7">
    <location>
        <begin position="186"/>
        <end position="204"/>
    </location>
</feature>
<evidence type="ECO:0000256" key="3">
    <source>
        <dbReference type="ARBA" id="ARBA00022475"/>
    </source>
</evidence>
<dbReference type="Pfam" id="PF00528">
    <property type="entry name" value="BPD_transp_1"/>
    <property type="match status" value="1"/>
</dbReference>
<organism evidence="9 10">
    <name type="scientific">Lapidilactobacillus gannanensis</name>
    <dbReference type="NCBI Taxonomy" id="2486002"/>
    <lineage>
        <taxon>Bacteria</taxon>
        <taxon>Bacillati</taxon>
        <taxon>Bacillota</taxon>
        <taxon>Bacilli</taxon>
        <taxon>Lactobacillales</taxon>
        <taxon>Lactobacillaceae</taxon>
        <taxon>Lapidilactobacillus</taxon>
    </lineage>
</organism>
<evidence type="ECO:0000313" key="9">
    <source>
        <dbReference type="EMBL" id="MFD1411473.1"/>
    </source>
</evidence>
<dbReference type="PANTHER" id="PTHR30614">
    <property type="entry name" value="MEMBRANE COMPONENT OF AMINO ACID ABC TRANSPORTER"/>
    <property type="match status" value="1"/>
</dbReference>
<evidence type="ECO:0000256" key="4">
    <source>
        <dbReference type="ARBA" id="ARBA00022692"/>
    </source>
</evidence>
<evidence type="ECO:0000256" key="2">
    <source>
        <dbReference type="ARBA" id="ARBA00022448"/>
    </source>
</evidence>
<dbReference type="Proteomes" id="UP001597191">
    <property type="component" value="Unassembled WGS sequence"/>
</dbReference>
<reference evidence="10" key="1">
    <citation type="journal article" date="2019" name="Int. J. Syst. Evol. Microbiol.">
        <title>The Global Catalogue of Microorganisms (GCM) 10K type strain sequencing project: providing services to taxonomists for standard genome sequencing and annotation.</title>
        <authorList>
            <consortium name="The Broad Institute Genomics Platform"/>
            <consortium name="The Broad Institute Genome Sequencing Center for Infectious Disease"/>
            <person name="Wu L."/>
            <person name="Ma J."/>
        </authorList>
    </citation>
    <scope>NUCLEOTIDE SEQUENCE [LARGE SCALE GENOMIC DNA]</scope>
    <source>
        <strain evidence="10">CCM 8937</strain>
    </source>
</reference>
<evidence type="ECO:0000313" key="10">
    <source>
        <dbReference type="Proteomes" id="UP001597191"/>
    </source>
</evidence>
<evidence type="ECO:0000256" key="5">
    <source>
        <dbReference type="ARBA" id="ARBA00022989"/>
    </source>
</evidence>
<dbReference type="EMBL" id="JBHTOH010000077">
    <property type="protein sequence ID" value="MFD1411473.1"/>
    <property type="molecule type" value="Genomic_DNA"/>
</dbReference>
<evidence type="ECO:0000259" key="8">
    <source>
        <dbReference type="PROSITE" id="PS50928"/>
    </source>
</evidence>
<keyword evidence="10" id="KW-1185">Reference proteome</keyword>
<dbReference type="RefSeq" id="WP_125651124.1">
    <property type="nucleotide sequence ID" value="NZ_JBHTOH010000077.1"/>
</dbReference>
<dbReference type="InterPro" id="IPR010065">
    <property type="entry name" value="AA_ABC_transptr_permease_3TM"/>
</dbReference>
<accession>A0ABW4BP85</accession>
<evidence type="ECO:0000256" key="1">
    <source>
        <dbReference type="ARBA" id="ARBA00004651"/>
    </source>
</evidence>
<protein>
    <submittedName>
        <fullName evidence="9">Amino acid ABC transporter permease</fullName>
    </submittedName>
</protein>
<dbReference type="Gene3D" id="1.10.3720.10">
    <property type="entry name" value="MetI-like"/>
    <property type="match status" value="1"/>
</dbReference>
<keyword evidence="5 7" id="KW-1133">Transmembrane helix</keyword>
<feature type="transmembrane region" description="Helical" evidence="7">
    <location>
        <begin position="20"/>
        <end position="42"/>
    </location>
</feature>
<comment type="subcellular location">
    <subcellularLocation>
        <location evidence="1 7">Cell membrane</location>
        <topology evidence="1 7">Multi-pass membrane protein</topology>
    </subcellularLocation>
</comment>
<dbReference type="PROSITE" id="PS50928">
    <property type="entry name" value="ABC_TM1"/>
    <property type="match status" value="1"/>
</dbReference>
<sequence length="217" mass="24223">MISILTTYWPDFVEGLKYTLSASILALIGSLIIGLIFALFVINPLKPLRVIGHVYIEIFRNIPLLVVAMFFYIVMPQFIPHLDGFTAGTIGLIIYTSAFIAETIRAGIESVDLGQMEAARSNGMTYLQAMRYIVLPQALKIVIPPLGNQFVNLVKNSSVLAFLAGFDLMYQGNLIASTTFKTTDTYLAVGLLYLILTMPLSYFMRYLEKRWSQGTAE</sequence>
<proteinExistence type="inferred from homology"/>
<dbReference type="InterPro" id="IPR035906">
    <property type="entry name" value="MetI-like_sf"/>
</dbReference>
<keyword evidence="6 7" id="KW-0472">Membrane</keyword>
<dbReference type="InterPro" id="IPR043429">
    <property type="entry name" value="ArtM/GltK/GlnP/TcyL/YhdX-like"/>
</dbReference>
<keyword evidence="3" id="KW-1003">Cell membrane</keyword>
<feature type="domain" description="ABC transmembrane type-1" evidence="8">
    <location>
        <begin position="16"/>
        <end position="204"/>
    </location>
</feature>
<name>A0ABW4BP85_9LACO</name>